<accession>A0A6D2HM31</accession>
<dbReference type="Proteomes" id="UP000467841">
    <property type="component" value="Unassembled WGS sequence"/>
</dbReference>
<feature type="compositionally biased region" description="Basic and acidic residues" evidence="1">
    <location>
        <begin position="1"/>
        <end position="12"/>
    </location>
</feature>
<dbReference type="AlphaFoldDB" id="A0A6D2HM31"/>
<evidence type="ECO:0000313" key="3">
    <source>
        <dbReference type="Proteomes" id="UP000467841"/>
    </source>
</evidence>
<feature type="region of interest" description="Disordered" evidence="1">
    <location>
        <begin position="1"/>
        <end position="42"/>
    </location>
</feature>
<comment type="caution">
    <text evidence="2">The sequence shown here is derived from an EMBL/GenBank/DDBJ whole genome shotgun (WGS) entry which is preliminary data.</text>
</comment>
<organism evidence="2 3">
    <name type="scientific">Microthlaspi erraticum</name>
    <dbReference type="NCBI Taxonomy" id="1685480"/>
    <lineage>
        <taxon>Eukaryota</taxon>
        <taxon>Viridiplantae</taxon>
        <taxon>Streptophyta</taxon>
        <taxon>Embryophyta</taxon>
        <taxon>Tracheophyta</taxon>
        <taxon>Spermatophyta</taxon>
        <taxon>Magnoliopsida</taxon>
        <taxon>eudicotyledons</taxon>
        <taxon>Gunneridae</taxon>
        <taxon>Pentapetalae</taxon>
        <taxon>rosids</taxon>
        <taxon>malvids</taxon>
        <taxon>Brassicales</taxon>
        <taxon>Brassicaceae</taxon>
        <taxon>Coluteocarpeae</taxon>
        <taxon>Microthlaspi</taxon>
    </lineage>
</organism>
<gene>
    <name evidence="2" type="ORF">MERR_LOCUS4528</name>
</gene>
<evidence type="ECO:0000313" key="2">
    <source>
        <dbReference type="EMBL" id="CAA7017293.1"/>
    </source>
</evidence>
<dbReference type="EMBL" id="CACVBM020000310">
    <property type="protein sequence ID" value="CAA7017293.1"/>
    <property type="molecule type" value="Genomic_DNA"/>
</dbReference>
<proteinExistence type="predicted"/>
<evidence type="ECO:0000256" key="1">
    <source>
        <dbReference type="SAM" id="MobiDB-lite"/>
    </source>
</evidence>
<keyword evidence="3" id="KW-1185">Reference proteome</keyword>
<reference evidence="2" key="1">
    <citation type="submission" date="2020-01" db="EMBL/GenBank/DDBJ databases">
        <authorList>
            <person name="Mishra B."/>
        </authorList>
    </citation>
    <scope>NUCLEOTIDE SEQUENCE [LARGE SCALE GENOMIC DNA]</scope>
</reference>
<name>A0A6D2HM31_9BRAS</name>
<sequence length="87" mass="10120">MNTKNEEEERRLTTTKIGERFCGGPRRDLEAPTKRRRRSEHAALGVAEKISAPTREYGGDTSKILLGLRSRFVFFSPTRAKWERRRV</sequence>
<protein>
    <submittedName>
        <fullName evidence="2">Uncharacterized protein</fullName>
    </submittedName>
</protein>